<reference evidence="20 21" key="1">
    <citation type="submission" date="2016-10" db="EMBL/GenBank/DDBJ databases">
        <title>Genome sequencing of Aspergillus oryzae BCC7051.</title>
        <authorList>
            <person name="Thammarongtham C."/>
            <person name="Vorapreeda T."/>
            <person name="Nookaew I."/>
            <person name="Srisuk T."/>
            <person name="Land M."/>
            <person name="Jeennor S."/>
            <person name="Laoteng K."/>
        </authorList>
    </citation>
    <scope>NUCLEOTIDE SEQUENCE [LARGE SCALE GENOMIC DNA]</scope>
    <source>
        <strain evidence="20 21">BCC7051</strain>
    </source>
</reference>
<dbReference type="Gene3D" id="3.50.50.60">
    <property type="entry name" value="FAD/NAD(P)-binding domain"/>
    <property type="match status" value="1"/>
</dbReference>
<dbReference type="InterPro" id="IPR036291">
    <property type="entry name" value="NAD(P)-bd_dom_sf"/>
</dbReference>
<evidence type="ECO:0000259" key="19">
    <source>
        <dbReference type="PROSITE" id="PS00624"/>
    </source>
</evidence>
<dbReference type="GO" id="GO:0044550">
    <property type="term" value="P:secondary metabolite biosynthetic process"/>
    <property type="evidence" value="ECO:0007669"/>
    <property type="project" value="TreeGrafter"/>
</dbReference>
<comment type="subcellular location">
    <subcellularLocation>
        <location evidence="1">Endoplasmic reticulum membrane</location>
        <topology evidence="1">Peripheral membrane protein</topology>
    </subcellularLocation>
</comment>
<dbReference type="Pfam" id="PF00732">
    <property type="entry name" value="GMC_oxred_N"/>
    <property type="match status" value="1"/>
</dbReference>
<evidence type="ECO:0000256" key="3">
    <source>
        <dbReference type="ARBA" id="ARBA00010790"/>
    </source>
</evidence>
<keyword evidence="5" id="KW-0256">Endoplasmic reticulum</keyword>
<evidence type="ECO:0000256" key="1">
    <source>
        <dbReference type="ARBA" id="ARBA00004406"/>
    </source>
</evidence>
<keyword evidence="8" id="KW-0520">NAD</keyword>
<dbReference type="InterPro" id="IPR000172">
    <property type="entry name" value="GMC_OxRdtase_N"/>
</dbReference>
<evidence type="ECO:0000256" key="11">
    <source>
        <dbReference type="ARBA" id="ARBA00023180"/>
    </source>
</evidence>
<evidence type="ECO:0000256" key="8">
    <source>
        <dbReference type="ARBA" id="ARBA00023027"/>
    </source>
</evidence>
<dbReference type="InterPro" id="IPR007867">
    <property type="entry name" value="GMC_OxRtase_C"/>
</dbReference>
<evidence type="ECO:0000256" key="2">
    <source>
        <dbReference type="ARBA" id="ARBA00009219"/>
    </source>
</evidence>
<dbReference type="OrthoDB" id="269227at2759"/>
<keyword evidence="20" id="KW-0413">Isomerase</keyword>
<evidence type="ECO:0000256" key="9">
    <source>
        <dbReference type="ARBA" id="ARBA00023098"/>
    </source>
</evidence>
<evidence type="ECO:0000256" key="13">
    <source>
        <dbReference type="ARBA" id="ARBA00067470"/>
    </source>
</evidence>
<dbReference type="GO" id="GO:0000252">
    <property type="term" value="F:3-beta-hydroxysteroid dehydrogenase [NAD(P)+]/C4-decarboxylase activity"/>
    <property type="evidence" value="ECO:0007669"/>
    <property type="project" value="UniProtKB-ARBA"/>
</dbReference>
<evidence type="ECO:0000256" key="4">
    <source>
        <dbReference type="ARBA" id="ARBA00022516"/>
    </source>
</evidence>
<protein>
    <recommendedName>
        <fullName evidence="14">Sterol-4-alpha-carboxylate 3-dehydrogenase ERG26, decarboxylating</fullName>
    </recommendedName>
    <alternativeName>
        <fullName evidence="17 18">C-3 Sterol dehydrogenase ERG26</fullName>
    </alternativeName>
    <alternativeName>
        <fullName evidence="15 16">C-4 decarboxylase ERG26</fullName>
    </alternativeName>
    <alternativeName>
        <fullName evidence="13">Sterol-4-alpha-carboxylate 3-dehydrogenase erg26, decarboxylating</fullName>
    </alternativeName>
</protein>
<accession>A0A1S9DQ11</accession>
<evidence type="ECO:0000313" key="21">
    <source>
        <dbReference type="Proteomes" id="UP000190312"/>
    </source>
</evidence>
<dbReference type="GO" id="GO:0005789">
    <property type="term" value="C:endoplasmic reticulum membrane"/>
    <property type="evidence" value="ECO:0007669"/>
    <property type="project" value="UniProtKB-SubCell"/>
</dbReference>
<dbReference type="FunFam" id="3.40.50.720:FF:000346">
    <property type="entry name" value="C-3 sterol dehydrogenase/C-4 decarboxylase"/>
    <property type="match status" value="1"/>
</dbReference>
<dbReference type="GO" id="GO:0050660">
    <property type="term" value="F:flavin adenine dinucleotide binding"/>
    <property type="evidence" value="ECO:0007669"/>
    <property type="project" value="InterPro"/>
</dbReference>
<dbReference type="Proteomes" id="UP000190312">
    <property type="component" value="Unassembled WGS sequence"/>
</dbReference>
<dbReference type="InterPro" id="IPR012132">
    <property type="entry name" value="GMC_OxRdtase"/>
</dbReference>
<evidence type="ECO:0000256" key="14">
    <source>
        <dbReference type="ARBA" id="ARBA00067985"/>
    </source>
</evidence>
<evidence type="ECO:0000256" key="15">
    <source>
        <dbReference type="ARBA" id="ARBA00081267"/>
    </source>
</evidence>
<proteinExistence type="inferred from homology"/>
<dbReference type="Pfam" id="PF01073">
    <property type="entry name" value="3Beta_HSD"/>
    <property type="match status" value="1"/>
</dbReference>
<dbReference type="SUPFAM" id="SSF54373">
    <property type="entry name" value="FAD-linked reductases, C-terminal domain"/>
    <property type="match status" value="1"/>
</dbReference>
<dbReference type="eggNOG" id="KOG1238">
    <property type="taxonomic scope" value="Eukaryota"/>
</dbReference>
<dbReference type="SUPFAM" id="SSF51735">
    <property type="entry name" value="NAD(P)-binding Rossmann-fold domains"/>
    <property type="match status" value="1"/>
</dbReference>
<organism evidence="20 21">
    <name type="scientific">Aspergillus oryzae</name>
    <name type="common">Yellow koji mold</name>
    <dbReference type="NCBI Taxonomy" id="5062"/>
    <lineage>
        <taxon>Eukaryota</taxon>
        <taxon>Fungi</taxon>
        <taxon>Dikarya</taxon>
        <taxon>Ascomycota</taxon>
        <taxon>Pezizomycotina</taxon>
        <taxon>Eurotiomycetes</taxon>
        <taxon>Eurotiomycetidae</taxon>
        <taxon>Eurotiales</taxon>
        <taxon>Aspergillaceae</taxon>
        <taxon>Aspergillus</taxon>
        <taxon>Aspergillus subgen. Circumdati</taxon>
    </lineage>
</organism>
<evidence type="ECO:0000256" key="18">
    <source>
        <dbReference type="ARBA" id="ARBA00082106"/>
    </source>
</evidence>
<dbReference type="Pfam" id="PF05199">
    <property type="entry name" value="GMC_oxred_C"/>
    <property type="match status" value="1"/>
</dbReference>
<sequence length="1084" mass="119886">MSNKRPAMELGTVLVVGGCGFVGWHIVNHLLNFPSETDASVALPKPEEDPRFDYPQLAGRYPVCMAKVAVVDLRTSNNRLPGAEYYDGDITSAESMLEVFRKVKPNVVIHTATPNVLEGNKPLLRKVNVDGTKTLLEVAGGARGDWGGKCKAFVYTSSSSVVHDTQSDLINVDEEWPYIRGDRQLEYYSETKADAEELVLKYNRTSPSGMVTCAVRPAGIYGEKDTTFTYKVLEHSSKASPAVLRMQLGDNNNLFDFTYVGNIAYAHLLAAFRLLATKTRIESKQSEPLDHERVDGEAFNITNDAPVYFWDMTRAAWALTGKVVEPHQVWELPEALLGPIGGIAETVMGICGKTPRLTRRTVRYSCMTRYYSCDKAKSRLGYTPIVSVEEGLARAVGYGVERERQEGQKKGHKSIDCSIHTESNIMDYYAALNPNPPYMFRRILLLLFWLIGLPASTADKPLYGSKDGIPGIDASFDYVVVGGGNAGVTLAARLAEQSFNVALVEAGGFYEINYPPAKVPGAVGIGTGTDPMAIRTPIDWGFLVNTGPGADSRTIHYEKARCLGGASASNFMLYQRPTIGSMKLWADLVDDESYLFDNVFPLFKKTINFTAPNEELRPANATVSYREDAYEKHGQPVDVTYPHAASPFSSWFQLGLESVGVEVTSEFNSGSLLGSFYCPFTLRPADQIRSSSESAFSRSPYSSRYLETLTLYKNTMGKKILFDQKRATGVEVATAGSKYILSATHEVIISSGAFQSPQLLMVSGIGPADVLQEHEIDVIVDLPGVGQNLWDHVFSGPTYPVAVETFNKLAMDLQYLISQIREFKSSHTGVLTNHGFDYVAFEKLPGSSRAGFTERTENDLSWFPEDWPEVEYIPAPLFVGNFSDPITMQPQDGRQYATILPTLVAPTSRGNVSIISADTDDLPVIHMNWLTTETDQQVLVAAFKRVRDIFHSEAMAPIIVGEEFFPGKEYQTDREILEVIRDTAMAPWHASGTCKMGTRSDRMAVLDSRARVFGVEKLRVVDASAFPVLPPGHPQSVVYMFAEKIASDIISYTRVLSSWGWMEELDTMMEVVQLNELSNCSRMV</sequence>
<comment type="caution">
    <text evidence="20">The sequence shown here is derived from an EMBL/GenBank/DDBJ whole genome shotgun (WGS) entry which is preliminary data.</text>
</comment>
<comment type="similarity">
    <text evidence="3">Belongs to the GMC oxidoreductase family.</text>
</comment>
<evidence type="ECO:0000256" key="10">
    <source>
        <dbReference type="ARBA" id="ARBA00023136"/>
    </source>
</evidence>
<dbReference type="GO" id="GO:0006696">
    <property type="term" value="P:ergosterol biosynthetic process"/>
    <property type="evidence" value="ECO:0007669"/>
    <property type="project" value="UniProtKB-ARBA"/>
</dbReference>
<keyword evidence="9" id="KW-0443">Lipid metabolism</keyword>
<dbReference type="InterPro" id="IPR036188">
    <property type="entry name" value="FAD/NAD-bd_sf"/>
</dbReference>
<comment type="subunit">
    <text evidence="12">Heterotetramer of ERG25, ERG26, ERG27 and ERG28. ERG28 acts as a scaffold to tether ERG27 and other 4,4-demethylation-related enzymes, forming a demethylation enzyme complex, in the endoplasmic reticulum.</text>
</comment>
<dbReference type="PANTHER" id="PTHR11552:SF138">
    <property type="entry name" value="DEHYDROGENASE PKFF-RELATED"/>
    <property type="match status" value="1"/>
</dbReference>
<keyword evidence="10" id="KW-0472">Membrane</keyword>
<gene>
    <name evidence="20" type="ORF">OAory_01076390</name>
</gene>
<evidence type="ECO:0000313" key="20">
    <source>
        <dbReference type="EMBL" id="OOO11169.1"/>
    </source>
</evidence>
<dbReference type="SUPFAM" id="SSF51905">
    <property type="entry name" value="FAD/NAD(P)-binding domain"/>
    <property type="match status" value="1"/>
</dbReference>
<dbReference type="GO" id="GO:0016853">
    <property type="term" value="F:isomerase activity"/>
    <property type="evidence" value="ECO:0007669"/>
    <property type="project" value="UniProtKB-KW"/>
</dbReference>
<dbReference type="InterPro" id="IPR002225">
    <property type="entry name" value="3Beta_OHSteriod_DH/Estase"/>
</dbReference>
<dbReference type="Gene3D" id="3.30.560.10">
    <property type="entry name" value="Glucose Oxidase, domain 3"/>
    <property type="match status" value="1"/>
</dbReference>
<feature type="domain" description="Glucose-methanol-choline oxidoreductase N-terminal" evidence="19">
    <location>
        <begin position="752"/>
        <end position="766"/>
    </location>
</feature>
<evidence type="ECO:0000256" key="7">
    <source>
        <dbReference type="ARBA" id="ARBA00023002"/>
    </source>
</evidence>
<comment type="similarity">
    <text evidence="2">Belongs to the 3-beta-HSD family.</text>
</comment>
<dbReference type="VEuPathDB" id="FungiDB:AO090012000422"/>
<name>A0A1S9DQ11_ASPOZ</name>
<evidence type="ECO:0000256" key="16">
    <source>
        <dbReference type="ARBA" id="ARBA00081397"/>
    </source>
</evidence>
<dbReference type="PANTHER" id="PTHR11552">
    <property type="entry name" value="GLUCOSE-METHANOL-CHOLINE GMC OXIDOREDUCTASE"/>
    <property type="match status" value="1"/>
</dbReference>
<dbReference type="EMBL" id="MKZY01000003">
    <property type="protein sequence ID" value="OOO11169.1"/>
    <property type="molecule type" value="Genomic_DNA"/>
</dbReference>
<keyword evidence="4" id="KW-0444">Lipid biosynthesis</keyword>
<evidence type="ECO:0000256" key="12">
    <source>
        <dbReference type="ARBA" id="ARBA00046995"/>
    </source>
</evidence>
<evidence type="ECO:0000256" key="5">
    <source>
        <dbReference type="ARBA" id="ARBA00022824"/>
    </source>
</evidence>
<dbReference type="AlphaFoldDB" id="A0A1S9DQ11"/>
<dbReference type="VEuPathDB" id="FungiDB:AO090120000187"/>
<keyword evidence="6" id="KW-0752">Steroid biosynthesis</keyword>
<keyword evidence="7" id="KW-0560">Oxidoreductase</keyword>
<dbReference type="PROSITE" id="PS00624">
    <property type="entry name" value="GMC_OXRED_2"/>
    <property type="match status" value="1"/>
</dbReference>
<dbReference type="Gene3D" id="3.40.50.720">
    <property type="entry name" value="NAD(P)-binding Rossmann-like Domain"/>
    <property type="match status" value="1"/>
</dbReference>
<evidence type="ECO:0000256" key="17">
    <source>
        <dbReference type="ARBA" id="ARBA00081452"/>
    </source>
</evidence>
<evidence type="ECO:0000256" key="6">
    <source>
        <dbReference type="ARBA" id="ARBA00022955"/>
    </source>
</evidence>
<keyword evidence="11" id="KW-0325">Glycoprotein</keyword>